<keyword evidence="3" id="KW-0804">Transcription</keyword>
<dbReference type="RefSeq" id="WP_330074653.1">
    <property type="nucleotide sequence ID" value="NZ_JAZDQJ010000010.1"/>
</dbReference>
<dbReference type="PRINTS" id="PR00038">
    <property type="entry name" value="HTHLUXR"/>
</dbReference>
<gene>
    <name evidence="5" type="ORF">V0R50_11415</name>
</gene>
<dbReference type="InterPro" id="IPR016032">
    <property type="entry name" value="Sig_transdc_resp-reg_C-effctor"/>
</dbReference>
<protein>
    <submittedName>
        <fullName evidence="5">LuxR C-terminal-related transcriptional regulator</fullName>
    </submittedName>
</protein>
<evidence type="ECO:0000256" key="1">
    <source>
        <dbReference type="ARBA" id="ARBA00023015"/>
    </source>
</evidence>
<evidence type="ECO:0000256" key="2">
    <source>
        <dbReference type="ARBA" id="ARBA00023125"/>
    </source>
</evidence>
<sequence>MMTKRELEVLELLVKAKTNKQIASDLNISVYTVRDHVSSLMRKANVGSRTQLVLMAVASNESGKMFFRAASC</sequence>
<dbReference type="CDD" id="cd06170">
    <property type="entry name" value="LuxR_C_like"/>
    <property type="match status" value="1"/>
</dbReference>
<dbReference type="Gene3D" id="1.10.10.10">
    <property type="entry name" value="Winged helix-like DNA-binding domain superfamily/Winged helix DNA-binding domain"/>
    <property type="match status" value="1"/>
</dbReference>
<keyword evidence="1" id="KW-0805">Transcription regulation</keyword>
<keyword evidence="6" id="KW-1185">Reference proteome</keyword>
<dbReference type="InterPro" id="IPR000792">
    <property type="entry name" value="Tscrpt_reg_LuxR_C"/>
</dbReference>
<dbReference type="PANTHER" id="PTHR44688:SF16">
    <property type="entry name" value="DNA-BINDING TRANSCRIPTIONAL ACTIVATOR DEVR_DOSR"/>
    <property type="match status" value="1"/>
</dbReference>
<evidence type="ECO:0000313" key="6">
    <source>
        <dbReference type="Proteomes" id="UP001335100"/>
    </source>
</evidence>
<dbReference type="SMART" id="SM00421">
    <property type="entry name" value="HTH_LUXR"/>
    <property type="match status" value="1"/>
</dbReference>
<dbReference type="Proteomes" id="UP001335100">
    <property type="component" value="Unassembled WGS sequence"/>
</dbReference>
<dbReference type="Pfam" id="PF00196">
    <property type="entry name" value="GerE"/>
    <property type="match status" value="1"/>
</dbReference>
<reference evidence="5 6" key="1">
    <citation type="submission" date="2024-01" db="EMBL/GenBank/DDBJ databases">
        <title>Unpublished Manusciprt.</title>
        <authorList>
            <person name="Duman M."/>
            <person name="Valdes E.G."/>
            <person name="Ajmi N."/>
            <person name="Altun S."/>
            <person name="Saticioglu I.B."/>
        </authorList>
    </citation>
    <scope>NUCLEOTIDE SEQUENCE [LARGE SCALE GENOMIC DNA]</scope>
    <source>
        <strain evidence="5 6">148P</strain>
    </source>
</reference>
<feature type="domain" description="HTH luxR-type" evidence="4">
    <location>
        <begin position="1"/>
        <end position="60"/>
    </location>
</feature>
<name>A0ABU7HQM1_9PSED</name>
<comment type="caution">
    <text evidence="5">The sequence shown here is derived from an EMBL/GenBank/DDBJ whole genome shotgun (WGS) entry which is preliminary data.</text>
</comment>
<accession>A0ABU7HQM1</accession>
<dbReference type="InterPro" id="IPR036388">
    <property type="entry name" value="WH-like_DNA-bd_sf"/>
</dbReference>
<evidence type="ECO:0000313" key="5">
    <source>
        <dbReference type="EMBL" id="MEE1933831.1"/>
    </source>
</evidence>
<keyword evidence="2" id="KW-0238">DNA-binding</keyword>
<evidence type="ECO:0000256" key="3">
    <source>
        <dbReference type="ARBA" id="ARBA00023163"/>
    </source>
</evidence>
<proteinExistence type="predicted"/>
<dbReference type="SUPFAM" id="SSF46894">
    <property type="entry name" value="C-terminal effector domain of the bipartite response regulators"/>
    <property type="match status" value="1"/>
</dbReference>
<dbReference type="PANTHER" id="PTHR44688">
    <property type="entry name" value="DNA-BINDING TRANSCRIPTIONAL ACTIVATOR DEVR_DOSR"/>
    <property type="match status" value="1"/>
</dbReference>
<organism evidence="5 6">
    <name type="scientific">Pseudomonas ulcerans</name>
    <dbReference type="NCBI Taxonomy" id="3115852"/>
    <lineage>
        <taxon>Bacteria</taxon>
        <taxon>Pseudomonadati</taxon>
        <taxon>Pseudomonadota</taxon>
        <taxon>Gammaproteobacteria</taxon>
        <taxon>Pseudomonadales</taxon>
        <taxon>Pseudomonadaceae</taxon>
        <taxon>Pseudomonas</taxon>
    </lineage>
</organism>
<dbReference type="PROSITE" id="PS50043">
    <property type="entry name" value="HTH_LUXR_2"/>
    <property type="match status" value="1"/>
</dbReference>
<evidence type="ECO:0000259" key="4">
    <source>
        <dbReference type="PROSITE" id="PS50043"/>
    </source>
</evidence>
<dbReference type="EMBL" id="JAZDQJ010000010">
    <property type="protein sequence ID" value="MEE1933831.1"/>
    <property type="molecule type" value="Genomic_DNA"/>
</dbReference>